<dbReference type="SUPFAM" id="SSF56784">
    <property type="entry name" value="HAD-like"/>
    <property type="match status" value="1"/>
</dbReference>
<keyword evidence="6" id="KW-0486">Methionine biosynthesis</keyword>
<dbReference type="PANTHER" id="PTHR20371:SF1">
    <property type="entry name" value="ENOLASE-PHOSPHATASE E1"/>
    <property type="match status" value="1"/>
</dbReference>
<sequence>AHRFFLAGEEISYIDFPFSLPHTPVRGATWSLTAVAITVLPGPIETRHGVRDRNHVRGRLGGREGCLAGHWLMVVFLSEGTVCPISFVKDVLFPYALQALPATLDKKWDSPDFAPYRNAFPEPAASSRPVFEAHVADLVKRDVKVSYLKALQGYLWLAGYESGEIKAPLFPDVSLSMRAWHDAGIKLIIYSSGSVPAQKLLFGHTNAQPPSFIPIISDWFDTVNAGMKMESSSYTSILSRYPDTQPQEWLFLSDNVDEVTAARAAGMHSLVVVRPGNAPLPECHVGEGQAVRTFEGLAVGGKRNESS</sequence>
<evidence type="ECO:0000256" key="5">
    <source>
        <dbReference type="ARBA" id="ARBA00022842"/>
    </source>
</evidence>
<dbReference type="InterPro" id="IPR023943">
    <property type="entry name" value="Enolase-ppase_E1"/>
</dbReference>
<dbReference type="InterPro" id="IPR036412">
    <property type="entry name" value="HAD-like_sf"/>
</dbReference>
<dbReference type="GO" id="GO:0019509">
    <property type="term" value="P:L-methionine salvage from methylthioadenosine"/>
    <property type="evidence" value="ECO:0007669"/>
    <property type="project" value="InterPro"/>
</dbReference>
<dbReference type="HAMAP" id="MF_03117">
    <property type="entry name" value="Salvage_MtnC_euk"/>
    <property type="match status" value="1"/>
</dbReference>
<dbReference type="InterPro" id="IPR027511">
    <property type="entry name" value="ENOPH1_eukaryotes"/>
</dbReference>
<dbReference type="GO" id="GO:0043874">
    <property type="term" value="F:acireductone synthase activity"/>
    <property type="evidence" value="ECO:0007669"/>
    <property type="project" value="InterPro"/>
</dbReference>
<reference evidence="8 9" key="1">
    <citation type="submission" date="2015-05" db="EMBL/GenBank/DDBJ databases">
        <authorList>
            <person name="Wang D.B."/>
            <person name="Wang M."/>
        </authorList>
    </citation>
    <scope>NUCLEOTIDE SEQUENCE [LARGE SCALE GENOMIC DNA]</scope>
    <source>
        <strain evidence="8">VL1</strain>
    </source>
</reference>
<dbReference type="AlphaFoldDB" id="A0A0G4LAT1"/>
<dbReference type="Pfam" id="PF00702">
    <property type="entry name" value="Hydrolase"/>
    <property type="match status" value="1"/>
</dbReference>
<keyword evidence="2" id="KW-0028">Amino-acid biosynthesis</keyword>
<evidence type="ECO:0000256" key="4">
    <source>
        <dbReference type="ARBA" id="ARBA00022801"/>
    </source>
</evidence>
<evidence type="ECO:0000256" key="2">
    <source>
        <dbReference type="ARBA" id="ARBA00022605"/>
    </source>
</evidence>
<dbReference type="Gene3D" id="3.40.50.1000">
    <property type="entry name" value="HAD superfamily/HAD-like"/>
    <property type="match status" value="1"/>
</dbReference>
<protein>
    <recommendedName>
        <fullName evidence="10">Enolase-phosphatase E1</fullName>
    </recommendedName>
</protein>
<dbReference type="CDD" id="cd01629">
    <property type="entry name" value="HAD_EP"/>
    <property type="match status" value="1"/>
</dbReference>
<keyword evidence="9" id="KW-1185">Reference proteome</keyword>
<dbReference type="EMBL" id="CVQH01010335">
    <property type="protein sequence ID" value="CRK19132.1"/>
    <property type="molecule type" value="Genomic_DNA"/>
</dbReference>
<keyword evidence="4" id="KW-0378">Hydrolase</keyword>
<dbReference type="PANTHER" id="PTHR20371">
    <property type="entry name" value="ENOLASE-PHOSPHATASE E1"/>
    <property type="match status" value="1"/>
</dbReference>
<keyword evidence="1" id="KW-0963">Cytoplasm</keyword>
<keyword evidence="5" id="KW-0460">Magnesium</keyword>
<keyword evidence="3" id="KW-0479">Metal-binding</keyword>
<evidence type="ECO:0000256" key="3">
    <source>
        <dbReference type="ARBA" id="ARBA00022723"/>
    </source>
</evidence>
<dbReference type="GO" id="GO:0000287">
    <property type="term" value="F:magnesium ion binding"/>
    <property type="evidence" value="ECO:0007669"/>
    <property type="project" value="InterPro"/>
</dbReference>
<dbReference type="Gene3D" id="1.10.720.60">
    <property type="match status" value="1"/>
</dbReference>
<accession>A0A0G4LAT1</accession>
<name>A0A0G4LAT1_VERLO</name>
<feature type="non-terminal residue" evidence="8">
    <location>
        <position position="1"/>
    </location>
</feature>
<organism evidence="8 9">
    <name type="scientific">Verticillium longisporum</name>
    <name type="common">Verticillium dahliae var. longisporum</name>
    <dbReference type="NCBI Taxonomy" id="100787"/>
    <lineage>
        <taxon>Eukaryota</taxon>
        <taxon>Fungi</taxon>
        <taxon>Dikarya</taxon>
        <taxon>Ascomycota</taxon>
        <taxon>Pezizomycotina</taxon>
        <taxon>Sordariomycetes</taxon>
        <taxon>Hypocreomycetidae</taxon>
        <taxon>Glomerellales</taxon>
        <taxon>Plectosphaerellaceae</taxon>
        <taxon>Verticillium</taxon>
    </lineage>
</organism>
<evidence type="ECO:0000313" key="9">
    <source>
        <dbReference type="Proteomes" id="UP000044602"/>
    </source>
</evidence>
<dbReference type="FunFam" id="1.10.720.60:FF:000007">
    <property type="entry name" value="Enolase-phosphatase E1"/>
    <property type="match status" value="1"/>
</dbReference>
<dbReference type="InterPro" id="IPR023214">
    <property type="entry name" value="HAD_sf"/>
</dbReference>
<evidence type="ECO:0008006" key="10">
    <source>
        <dbReference type="Google" id="ProtNLM"/>
    </source>
</evidence>
<gene>
    <name evidence="8" type="ORF">BN1708_012531</name>
</gene>
<dbReference type="Proteomes" id="UP000044602">
    <property type="component" value="Unassembled WGS sequence"/>
</dbReference>
<evidence type="ECO:0000313" key="8">
    <source>
        <dbReference type="EMBL" id="CRK19132.1"/>
    </source>
</evidence>
<evidence type="ECO:0000256" key="7">
    <source>
        <dbReference type="ARBA" id="ARBA00023242"/>
    </source>
</evidence>
<dbReference type="STRING" id="100787.A0A0G4LAT1"/>
<keyword evidence="7" id="KW-0539">Nucleus</keyword>
<dbReference type="NCBIfam" id="TIGR01691">
    <property type="entry name" value="enolase-ppase"/>
    <property type="match status" value="1"/>
</dbReference>
<evidence type="ECO:0000256" key="1">
    <source>
        <dbReference type="ARBA" id="ARBA00022490"/>
    </source>
</evidence>
<proteinExistence type="inferred from homology"/>
<evidence type="ECO:0000256" key="6">
    <source>
        <dbReference type="ARBA" id="ARBA00023167"/>
    </source>
</evidence>